<dbReference type="Gene3D" id="1.10.10.10">
    <property type="entry name" value="Winged helix-like DNA-binding domain superfamily/Winged helix DNA-binding domain"/>
    <property type="match status" value="1"/>
</dbReference>
<comment type="subcellular location">
    <subcellularLocation>
        <location evidence="1">Nucleus</location>
    </subcellularLocation>
</comment>
<dbReference type="GO" id="GO:0043565">
    <property type="term" value="F:sequence-specific DNA binding"/>
    <property type="evidence" value="ECO:0007669"/>
    <property type="project" value="InterPro"/>
</dbReference>
<dbReference type="GO" id="GO:0005634">
    <property type="term" value="C:nucleus"/>
    <property type="evidence" value="ECO:0007669"/>
    <property type="project" value="UniProtKB-SubCell"/>
</dbReference>
<keyword evidence="5" id="KW-0175">Coiled coil</keyword>
<evidence type="ECO:0000256" key="4">
    <source>
        <dbReference type="RuleBase" id="RU004020"/>
    </source>
</evidence>
<protein>
    <recommendedName>
        <fullName evidence="6">HSF-type DNA-binding domain-containing protein</fullName>
    </recommendedName>
</protein>
<evidence type="ECO:0000256" key="3">
    <source>
        <dbReference type="ARBA" id="ARBA00023242"/>
    </source>
</evidence>
<dbReference type="SMART" id="SM00415">
    <property type="entry name" value="HSF"/>
    <property type="match status" value="1"/>
</dbReference>
<dbReference type="GO" id="GO:0003700">
    <property type="term" value="F:DNA-binding transcription factor activity"/>
    <property type="evidence" value="ECO:0007669"/>
    <property type="project" value="InterPro"/>
</dbReference>
<feature type="domain" description="HSF-type DNA-binding" evidence="6">
    <location>
        <begin position="21"/>
        <end position="127"/>
    </location>
</feature>
<evidence type="ECO:0000259" key="6">
    <source>
        <dbReference type="SMART" id="SM00415"/>
    </source>
</evidence>
<evidence type="ECO:0000256" key="1">
    <source>
        <dbReference type="ARBA" id="ARBA00004123"/>
    </source>
</evidence>
<dbReference type="PRINTS" id="PR00056">
    <property type="entry name" value="HSFDOMAIN"/>
</dbReference>
<dbReference type="AlphaFoldDB" id="A0A7S0AXI3"/>
<keyword evidence="2" id="KW-0238">DNA-binding</keyword>
<dbReference type="PANTHER" id="PTHR10015:SF206">
    <property type="entry name" value="HSF-TYPE DNA-BINDING DOMAIN-CONTAINING PROTEIN"/>
    <property type="match status" value="1"/>
</dbReference>
<evidence type="ECO:0000256" key="5">
    <source>
        <dbReference type="SAM" id="Coils"/>
    </source>
</evidence>
<feature type="coiled-coil region" evidence="5">
    <location>
        <begin position="130"/>
        <end position="157"/>
    </location>
</feature>
<proteinExistence type="inferred from homology"/>
<accession>A0A7S0AXI3</accession>
<dbReference type="PANTHER" id="PTHR10015">
    <property type="entry name" value="HEAT SHOCK TRANSCRIPTION FACTOR"/>
    <property type="match status" value="1"/>
</dbReference>
<keyword evidence="3" id="KW-0539">Nucleus</keyword>
<organism evidence="7">
    <name type="scientific">Minutocellus polymorphus</name>
    <dbReference type="NCBI Taxonomy" id="265543"/>
    <lineage>
        <taxon>Eukaryota</taxon>
        <taxon>Sar</taxon>
        <taxon>Stramenopiles</taxon>
        <taxon>Ochrophyta</taxon>
        <taxon>Bacillariophyta</taxon>
        <taxon>Mediophyceae</taxon>
        <taxon>Cymatosirophycidae</taxon>
        <taxon>Cymatosirales</taxon>
        <taxon>Cymatosiraceae</taxon>
        <taxon>Minutocellus</taxon>
    </lineage>
</organism>
<dbReference type="InterPro" id="IPR036388">
    <property type="entry name" value="WH-like_DNA-bd_sf"/>
</dbReference>
<dbReference type="InterPro" id="IPR000232">
    <property type="entry name" value="HSF_DNA-bd"/>
</dbReference>
<dbReference type="FunFam" id="1.10.10.10:FF:000589">
    <property type="entry name" value="HSF-type DNA-binding, putative"/>
    <property type="match status" value="1"/>
</dbReference>
<dbReference type="SUPFAM" id="SSF46785">
    <property type="entry name" value="Winged helix' DNA-binding domain"/>
    <property type="match status" value="1"/>
</dbReference>
<name>A0A7S0AXI3_9STRA</name>
<dbReference type="InterPro" id="IPR036390">
    <property type="entry name" value="WH_DNA-bd_sf"/>
</dbReference>
<evidence type="ECO:0000313" key="7">
    <source>
        <dbReference type="EMBL" id="CAD8376347.1"/>
    </source>
</evidence>
<gene>
    <name evidence="7" type="ORF">MPOL1434_LOCUS8967</name>
</gene>
<dbReference type="Pfam" id="PF00447">
    <property type="entry name" value="HSF_DNA-bind"/>
    <property type="match status" value="1"/>
</dbReference>
<dbReference type="EMBL" id="HBEJ01015294">
    <property type="protein sequence ID" value="CAD8376347.1"/>
    <property type="molecule type" value="Transcribed_RNA"/>
</dbReference>
<reference evidence="7" key="1">
    <citation type="submission" date="2021-01" db="EMBL/GenBank/DDBJ databases">
        <authorList>
            <person name="Corre E."/>
            <person name="Pelletier E."/>
            <person name="Niang G."/>
            <person name="Scheremetjew M."/>
            <person name="Finn R."/>
            <person name="Kale V."/>
            <person name="Holt S."/>
            <person name="Cochrane G."/>
            <person name="Meng A."/>
            <person name="Brown T."/>
            <person name="Cohen L."/>
        </authorList>
    </citation>
    <scope>NUCLEOTIDE SEQUENCE</scope>
    <source>
        <strain evidence="7">CCMP3303</strain>
    </source>
</reference>
<comment type="similarity">
    <text evidence="4">Belongs to the HSF family.</text>
</comment>
<evidence type="ECO:0000256" key="2">
    <source>
        <dbReference type="ARBA" id="ARBA00023125"/>
    </source>
</evidence>
<sequence>MNSAANTNRKAPKKGKGGKKEIPIFLQKTWSMINNCPADICEWSEDGTTFIVKDPDTFAASIIPQYFKHNNFSSFVRQLNFYGFRKVKNDSIRIDTAQQAEESNYWRFRHEHFLRGRSDLLKDIKKTSHQVAEKAEVDALKAEVQELRARLSSMSNDVTRLTSLVETLMMQNGSVASIAAAGSARGNPPAKRRRLSSNGLAANINAECRSRSTTPTPLEYQPGTIKPLATRDRQRSISLASLGSLDQAIADGILNDYLVDLDDIMNVENSQQAQELGAAFPDEAMSVQHQQDAVLASPTPVDPALSPNGPTGAVPDEVVSQIEPVPINIDGAIPGVIGV</sequence>